<comment type="caution">
    <text evidence="1">The sequence shown here is derived from an EMBL/GenBank/DDBJ whole genome shotgun (WGS) entry which is preliminary data.</text>
</comment>
<name>A0ABS8DHT5_9FIRM</name>
<dbReference type="Proteomes" id="UP001299546">
    <property type="component" value="Unassembled WGS sequence"/>
</dbReference>
<gene>
    <name evidence="1" type="ORF">LIZ65_11945</name>
</gene>
<proteinExistence type="predicted"/>
<accession>A0ABS8DHT5</accession>
<protein>
    <recommendedName>
        <fullName evidence="3">Tocopherol cyclase-like protein</fullName>
    </recommendedName>
</protein>
<evidence type="ECO:0008006" key="3">
    <source>
        <dbReference type="Google" id="ProtNLM"/>
    </source>
</evidence>
<dbReference type="SUPFAM" id="SSF159245">
    <property type="entry name" value="AttH-like"/>
    <property type="match status" value="1"/>
</dbReference>
<organism evidence="1 2">
    <name type="scientific">Bariatricus massiliensis</name>
    <dbReference type="NCBI Taxonomy" id="1745713"/>
    <lineage>
        <taxon>Bacteria</taxon>
        <taxon>Bacillati</taxon>
        <taxon>Bacillota</taxon>
        <taxon>Clostridia</taxon>
        <taxon>Lachnospirales</taxon>
        <taxon>Lachnospiraceae</taxon>
        <taxon>Bariatricus</taxon>
    </lineage>
</organism>
<sequence>MRQFQSKKVKYPYFEGWYFKHQCGNNTLAFIPALHTDKKGRCSASVQVITDKGAWYFPFHADSFEVDRERFCVKIGANSFSKKGININLENEEVSISGEISYGCFEEIHGDIMGPFCWVPFMQCRHSVLSMYHRTAGALYINDKRLPMDGVGYIEGDRGCSFPKRYLWTQSILNESRGDSIMLSVADIPLWGVHFRGCICSIYYKRKEYRLATYKGCRILKYGAGKVLVKQGKYLLCVTNKKNGGHPYSLHAPDSGQMTRMIKENPSCTMRYQFWRGKEKLFDVTSCNASFEKVCCTEKKIAENSKKVLQKQH</sequence>
<evidence type="ECO:0000313" key="2">
    <source>
        <dbReference type="Proteomes" id="UP001299546"/>
    </source>
</evidence>
<keyword evidence="2" id="KW-1185">Reference proteome</keyword>
<reference evidence="1 2" key="1">
    <citation type="submission" date="2021-10" db="EMBL/GenBank/DDBJ databases">
        <title>Collection of gut derived symbiotic bacterial strains cultured from healthy donors.</title>
        <authorList>
            <person name="Lin H."/>
            <person name="Littmann E."/>
            <person name="Kohout C."/>
            <person name="Pamer E.G."/>
        </authorList>
    </citation>
    <scope>NUCLEOTIDE SEQUENCE [LARGE SCALE GENOMIC DNA]</scope>
    <source>
        <strain evidence="1 2">DFI.1.165</strain>
    </source>
</reference>
<dbReference type="RefSeq" id="WP_066731084.1">
    <property type="nucleotide sequence ID" value="NZ_JAJCIQ010000004.1"/>
</dbReference>
<evidence type="ECO:0000313" key="1">
    <source>
        <dbReference type="EMBL" id="MCB7388005.1"/>
    </source>
</evidence>
<dbReference type="EMBL" id="JAJCIS010000008">
    <property type="protein sequence ID" value="MCB7388005.1"/>
    <property type="molecule type" value="Genomic_DNA"/>
</dbReference>